<organism evidence="1 2">
    <name type="scientific">Pseudoroseicyclus aestuarii</name>
    <dbReference type="NCBI Taxonomy" id="1795041"/>
    <lineage>
        <taxon>Bacteria</taxon>
        <taxon>Pseudomonadati</taxon>
        <taxon>Pseudomonadota</taxon>
        <taxon>Alphaproteobacteria</taxon>
        <taxon>Rhodobacterales</taxon>
        <taxon>Paracoccaceae</taxon>
        <taxon>Pseudoroseicyclus</taxon>
    </lineage>
</organism>
<keyword evidence="2" id="KW-1185">Reference proteome</keyword>
<reference evidence="1 2" key="1">
    <citation type="submission" date="2018-06" db="EMBL/GenBank/DDBJ databases">
        <title>Genomic Encyclopedia of Type Strains, Phase III (KMG-III): the genomes of soil and plant-associated and newly described type strains.</title>
        <authorList>
            <person name="Whitman W."/>
        </authorList>
    </citation>
    <scope>NUCLEOTIDE SEQUENCE [LARGE SCALE GENOMIC DNA]</scope>
    <source>
        <strain evidence="1 2">CECT 9025</strain>
    </source>
</reference>
<dbReference type="Proteomes" id="UP000248311">
    <property type="component" value="Unassembled WGS sequence"/>
</dbReference>
<protein>
    <submittedName>
        <fullName evidence="1">Uncharacterized protein</fullName>
    </submittedName>
</protein>
<accession>A0A318T7L9</accession>
<evidence type="ECO:0000313" key="2">
    <source>
        <dbReference type="Proteomes" id="UP000248311"/>
    </source>
</evidence>
<dbReference type="EMBL" id="QJTE01000002">
    <property type="protein sequence ID" value="PYE84388.1"/>
    <property type="molecule type" value="Genomic_DNA"/>
</dbReference>
<proteinExistence type="predicted"/>
<evidence type="ECO:0000313" key="1">
    <source>
        <dbReference type="EMBL" id="PYE84388.1"/>
    </source>
</evidence>
<comment type="caution">
    <text evidence="1">The sequence shown here is derived from an EMBL/GenBank/DDBJ whole genome shotgun (WGS) entry which is preliminary data.</text>
</comment>
<sequence length="73" mass="7649">MKSTGLTQRCHARAFDDRVAALGLCRADASPGARALARDDDRVIAGAARRAPSRLAGAAARPTLVSQSKEDET</sequence>
<gene>
    <name evidence="1" type="ORF">DFP88_102186</name>
</gene>
<dbReference type="AlphaFoldDB" id="A0A318T7L9"/>
<name>A0A318T7L9_9RHOB</name>
<dbReference type="RefSeq" id="WP_110813492.1">
    <property type="nucleotide sequence ID" value="NZ_QJTE01000002.1"/>
</dbReference>